<feature type="transmembrane region" description="Helical" evidence="1">
    <location>
        <begin position="79"/>
        <end position="98"/>
    </location>
</feature>
<dbReference type="AlphaFoldDB" id="A0A517CM89"/>
<name>A0A517CM89_MAMSC</name>
<accession>A0A517CM89</accession>
<keyword evidence="2" id="KW-0614">Plasmid</keyword>
<evidence type="ECO:0000313" key="2">
    <source>
        <dbReference type="EMBL" id="QDR66125.1"/>
    </source>
</evidence>
<dbReference type="RefSeq" id="WP_084756525.1">
    <property type="nucleotide sequence ID" value="NZ_CAJVGN010000002.1"/>
</dbReference>
<keyword evidence="1" id="KW-0472">Membrane</keyword>
<dbReference type="EMBL" id="CP041918">
    <property type="protein sequence ID" value="QDR66125.1"/>
    <property type="molecule type" value="Genomic_DNA"/>
</dbReference>
<keyword evidence="1" id="KW-1133">Transmembrane helix</keyword>
<reference evidence="2" key="1">
    <citation type="submission" date="2019-07" db="EMBL/GenBank/DDBJ databases">
        <title>Draft Genome Sequence of Megaplasmid-Bearing Staphylococcus scuiri strain B9-58B Isolated from Retail Pork.</title>
        <authorList>
            <person name="Neyaz L."/>
            <person name="Karki A.B."/>
            <person name="Fakhr M.K."/>
        </authorList>
    </citation>
    <scope>NUCLEOTIDE SEQUENCE</scope>
    <source>
        <strain evidence="2">B9-58B</strain>
        <plasmid evidence="2">pSSLNP162</plasmid>
    </source>
</reference>
<keyword evidence="1" id="KW-0812">Transmembrane</keyword>
<gene>
    <name evidence="2" type="ORF">FPV13_14595</name>
</gene>
<geneLocation type="plasmid" evidence="2">
    <name>pSSLNP162</name>
</geneLocation>
<sequence length="294" mass="33602">MADSKKKGPNIGSHYGFLTNLRAGRTDIAWYFSWMSKFKIKHSITSKKLAIFLPLSFIIGLSAWLYLKSGLLKVAFMGLPTLMVVTGLMGILILYTLMDPTKGSLLRMSILFIRSVVNRWVTTFGNPTRDRQSGISFVDKKGNIVMDDGQYGFACIIDGANSPTSFPSEIKRQEEKAKDYHKTRTRTTTIYNITSSQLQDAESNIKEMESRARVNTVPAIKRMCESEAYFEKTEIHNKKPIIIQYKLFTDPRMSGLKESKDHLERFTDKGYINNFRVLTTEEIEEVFGNILKFK</sequence>
<organism evidence="2">
    <name type="scientific">Mammaliicoccus sciuri</name>
    <name type="common">Staphylococcus sciuri</name>
    <dbReference type="NCBI Taxonomy" id="1296"/>
    <lineage>
        <taxon>Bacteria</taxon>
        <taxon>Bacillati</taxon>
        <taxon>Bacillota</taxon>
        <taxon>Bacilli</taxon>
        <taxon>Bacillales</taxon>
        <taxon>Staphylococcaceae</taxon>
        <taxon>Mammaliicoccus</taxon>
    </lineage>
</organism>
<proteinExistence type="predicted"/>
<protein>
    <submittedName>
        <fullName evidence="2">Uncharacterized protein</fullName>
    </submittedName>
</protein>
<feature type="transmembrane region" description="Helical" evidence="1">
    <location>
        <begin position="49"/>
        <end position="67"/>
    </location>
</feature>
<evidence type="ECO:0000256" key="1">
    <source>
        <dbReference type="SAM" id="Phobius"/>
    </source>
</evidence>